<name>X1B7Z2_9ZZZZ</name>
<sequence>LVKKVKTKLEAHESQKIPINQVPYNNYYIFLMTVMKSLKSGEWVFTEFKKNVKKNNLIEKIKNSKDIHYSSNLLKINTIKSFTRFYDSLLKLYCKTQSKSIDNFTDYIEQKVFEYNLEKVIGFYEKALISYVETSINDQKKILEAKNVPTTISKDLLRPIKINKEDNIFELHLKLNDSVNRINKLIKTKSIKEWIKNYLINSHFVNPWAAYINSGHYLSENITISRLNGSEKLAFWNDLMDIRNGTLPISSSSIAKSFLDEIYELKSNSDEIFKYSFVSDAVD</sequence>
<reference evidence="1" key="1">
    <citation type="journal article" date="2014" name="Front. Microbiol.">
        <title>High frequency of phylogenetically diverse reductive dehalogenase-homologous genes in deep subseafloor sedimentary metagenomes.</title>
        <authorList>
            <person name="Kawai M."/>
            <person name="Futagami T."/>
            <person name="Toyoda A."/>
            <person name="Takaki Y."/>
            <person name="Nishi S."/>
            <person name="Hori S."/>
            <person name="Arai W."/>
            <person name="Tsubouchi T."/>
            <person name="Morono Y."/>
            <person name="Uchiyama I."/>
            <person name="Ito T."/>
            <person name="Fujiyama A."/>
            <person name="Inagaki F."/>
            <person name="Takami H."/>
        </authorList>
    </citation>
    <scope>NUCLEOTIDE SEQUENCE</scope>
    <source>
        <strain evidence="1">Expedition CK06-06</strain>
    </source>
</reference>
<feature type="non-terminal residue" evidence="1">
    <location>
        <position position="1"/>
    </location>
</feature>
<organism evidence="1">
    <name type="scientific">marine sediment metagenome</name>
    <dbReference type="NCBI Taxonomy" id="412755"/>
    <lineage>
        <taxon>unclassified sequences</taxon>
        <taxon>metagenomes</taxon>
        <taxon>ecological metagenomes</taxon>
    </lineage>
</organism>
<comment type="caution">
    <text evidence="1">The sequence shown here is derived from an EMBL/GenBank/DDBJ whole genome shotgun (WGS) entry which is preliminary data.</text>
</comment>
<gene>
    <name evidence="1" type="ORF">S01H4_44508</name>
</gene>
<accession>X1B7Z2</accession>
<proteinExistence type="predicted"/>
<feature type="non-terminal residue" evidence="1">
    <location>
        <position position="283"/>
    </location>
</feature>
<dbReference type="AlphaFoldDB" id="X1B7Z2"/>
<dbReference type="EMBL" id="BART01024687">
    <property type="protein sequence ID" value="GAG91879.1"/>
    <property type="molecule type" value="Genomic_DNA"/>
</dbReference>
<protein>
    <submittedName>
        <fullName evidence="1">Uncharacterized protein</fullName>
    </submittedName>
</protein>
<evidence type="ECO:0000313" key="1">
    <source>
        <dbReference type="EMBL" id="GAG91879.1"/>
    </source>
</evidence>